<dbReference type="InterPro" id="IPR029044">
    <property type="entry name" value="Nucleotide-diphossugar_trans"/>
</dbReference>
<dbReference type="RefSeq" id="WP_161870807.1">
    <property type="nucleotide sequence ID" value="NZ_MAEI02000001.1"/>
</dbReference>
<keyword evidence="1" id="KW-0472">Membrane</keyword>
<dbReference type="PANTHER" id="PTHR48090:SF8">
    <property type="entry name" value="GLYCOSYLTRANSFERASE CSBB-RELATED"/>
    <property type="match status" value="1"/>
</dbReference>
<feature type="transmembrane region" description="Helical" evidence="1">
    <location>
        <begin position="264"/>
        <end position="289"/>
    </location>
</feature>
<dbReference type="EMBL" id="MAEI02000001">
    <property type="protein sequence ID" value="MEO1781205.1"/>
    <property type="molecule type" value="Genomic_DNA"/>
</dbReference>
<reference evidence="3" key="2">
    <citation type="submission" date="2024-02" db="EMBL/GenBank/DDBJ databases">
        <title>The Genome Sequence of Enterococcus diestrammenae JM9A.</title>
        <authorList>
            <person name="Earl A."/>
            <person name="Manson A."/>
            <person name="Gilmore M."/>
            <person name="Sanders J."/>
            <person name="Shea T."/>
            <person name="Howe W."/>
            <person name="Livny J."/>
            <person name="Cuomo C."/>
            <person name="Neafsey D."/>
            <person name="Birren B."/>
        </authorList>
    </citation>
    <scope>NUCLEOTIDE SEQUENCE</scope>
    <source>
        <strain evidence="3">JM9A</strain>
    </source>
</reference>
<dbReference type="Proteomes" id="UP001429357">
    <property type="component" value="Unassembled WGS sequence"/>
</dbReference>
<dbReference type="InterPro" id="IPR001173">
    <property type="entry name" value="Glyco_trans_2-like"/>
</dbReference>
<dbReference type="SUPFAM" id="SSF53448">
    <property type="entry name" value="Nucleotide-diphospho-sugar transferases"/>
    <property type="match status" value="1"/>
</dbReference>
<feature type="domain" description="Glycosyltransferase 2-like" evidence="2">
    <location>
        <begin position="7"/>
        <end position="168"/>
    </location>
</feature>
<dbReference type="Gene3D" id="3.90.550.10">
    <property type="entry name" value="Spore Coat Polysaccharide Biosynthesis Protein SpsA, Chain A"/>
    <property type="match status" value="1"/>
</dbReference>
<keyword evidence="1" id="KW-0812">Transmembrane</keyword>
<keyword evidence="1" id="KW-1133">Transmembrane helix</keyword>
<evidence type="ECO:0000256" key="1">
    <source>
        <dbReference type="SAM" id="Phobius"/>
    </source>
</evidence>
<feature type="transmembrane region" description="Helical" evidence="1">
    <location>
        <begin position="231"/>
        <end position="252"/>
    </location>
</feature>
<dbReference type="Pfam" id="PF00535">
    <property type="entry name" value="Glycos_transf_2"/>
    <property type="match status" value="1"/>
</dbReference>
<evidence type="ECO:0000313" key="4">
    <source>
        <dbReference type="Proteomes" id="UP001429357"/>
    </source>
</evidence>
<reference evidence="3" key="1">
    <citation type="submission" date="2016-06" db="EMBL/GenBank/DDBJ databases">
        <authorList>
            <person name="Van Tyne D."/>
        </authorList>
    </citation>
    <scope>NUCLEOTIDE SEQUENCE</scope>
    <source>
        <strain evidence="3">JM9A</strain>
    </source>
</reference>
<evidence type="ECO:0000259" key="2">
    <source>
        <dbReference type="Pfam" id="PF00535"/>
    </source>
</evidence>
<sequence length="321" mass="36609">MKSILISVPAYNEEPNIYPLYKSLLKVIDPLKEKYRFEILFINDGSSDNTVDTVKQLINETDIVSLIDLSRNYGKEIAMAAGFDYSDHDAVITIDADLQHPPTLIPEMINLWELGYEDVYAKRKKRHGESTFKKFTSKLFYKVLQHVSDTPVNADAGDFRLLDKKVVSALQLLRESQRYTKGLYNWVGFKKVAIEFDAAERLFGETKWSFKSLFRLAMEGITSYTTAPLKISMYFGFVASLVAFIYMIYVLIKTLAFGSDTSGFPTIIIVMLFLGGCQLISIGILGEYLGRIFTETKNRPLYFKEEVISKTVKKDDASYKN</sequence>
<evidence type="ECO:0000313" key="3">
    <source>
        <dbReference type="EMBL" id="MEO1781205.1"/>
    </source>
</evidence>
<accession>A0ABV0EZG5</accession>
<proteinExistence type="predicted"/>
<name>A0ABV0EZG5_9ENTE</name>
<organism evidence="3 4">
    <name type="scientific">Enterococcus diestrammenae</name>
    <dbReference type="NCBI Taxonomy" id="1155073"/>
    <lineage>
        <taxon>Bacteria</taxon>
        <taxon>Bacillati</taxon>
        <taxon>Bacillota</taxon>
        <taxon>Bacilli</taxon>
        <taxon>Lactobacillales</taxon>
        <taxon>Enterococcaceae</taxon>
        <taxon>Enterococcus</taxon>
    </lineage>
</organism>
<dbReference type="PANTHER" id="PTHR48090">
    <property type="entry name" value="UNDECAPRENYL-PHOSPHATE 4-DEOXY-4-FORMAMIDO-L-ARABINOSE TRANSFERASE-RELATED"/>
    <property type="match status" value="1"/>
</dbReference>
<dbReference type="InterPro" id="IPR050256">
    <property type="entry name" value="Glycosyltransferase_2"/>
</dbReference>
<protein>
    <submittedName>
        <fullName evidence="3">Polyisoprenyl-phosphate glycosyltransferase</fullName>
    </submittedName>
</protein>
<dbReference type="CDD" id="cd04187">
    <property type="entry name" value="DPM1_like_bac"/>
    <property type="match status" value="1"/>
</dbReference>
<keyword evidence="4" id="KW-1185">Reference proteome</keyword>
<gene>
    <name evidence="3" type="ORF">BAU18_000784</name>
</gene>
<comment type="caution">
    <text evidence="3">The sequence shown here is derived from an EMBL/GenBank/DDBJ whole genome shotgun (WGS) entry which is preliminary data.</text>
</comment>